<dbReference type="SMART" id="SM00448">
    <property type="entry name" value="REC"/>
    <property type="match status" value="1"/>
</dbReference>
<evidence type="ECO:0000256" key="2">
    <source>
        <dbReference type="ARBA" id="ARBA00048267"/>
    </source>
</evidence>
<feature type="region of interest" description="Disordered" evidence="6">
    <location>
        <begin position="441"/>
        <end position="461"/>
    </location>
</feature>
<dbReference type="PANTHER" id="PTHR42872">
    <property type="entry name" value="PROTEIN-GLUTAMATE METHYLESTERASE/PROTEIN-GLUTAMINE GLUTAMINASE"/>
    <property type="match status" value="1"/>
</dbReference>
<sequence>MAPADPYRVVVVDDSAFMRKVITDLIEADGQFTVVATATTGVEALAEIRRHRPDAVTLDLEMPEMNGLEALRLIMKECPTPVIMFSGISEQNTRDTIQALQSGAFDFIRKPTLGASRDIHLIGRQLLEKLRTAVMARRPGLPPRGSAAAPPVRQRPQPAPLSPDAKRGRAVKEKPEPGAAAGRQPNAGSEEKAAAVRRKAAAPSANPPSAAAPVKPVKPAAAAAPLTGAAGTARPPAAVRRPDEAAYRFRDIVAIGTSTGGPRALHEVVTALPADLAAPVLVVQHMPPRFTLSLAERLDAFSALKVTEARQGERVAAGVVYIAPGGFHLELGRDADGYFIRLTDAHPRSGHRPSVDVLFESLVPYTELRRHAVIMTGMGSDGTKGMIALAKSGAVSTIAEAEETCVVFGMPRAAIESGSVRTVLPLHRIAGHLADAVRGRDRDGAGDGDVLRNIGNPERNI</sequence>
<feature type="domain" description="Response regulatory" evidence="7">
    <location>
        <begin position="8"/>
        <end position="125"/>
    </location>
</feature>
<dbReference type="SUPFAM" id="SSF52172">
    <property type="entry name" value="CheY-like"/>
    <property type="match status" value="1"/>
</dbReference>
<reference evidence="9 10" key="1">
    <citation type="submission" date="2021-04" db="EMBL/GenBank/DDBJ databases">
        <title>Draft genome sequence of Paenibacillus cisolokensis, LC2-13A.</title>
        <authorList>
            <person name="Uke A."/>
            <person name="Chhe C."/>
            <person name="Baramee S."/>
            <person name="Kosugi A."/>
        </authorList>
    </citation>
    <scope>NUCLEOTIDE SEQUENCE [LARGE SCALE GENOMIC DNA]</scope>
    <source>
        <strain evidence="9 10">LC2-13A</strain>
    </source>
</reference>
<dbReference type="Gene3D" id="3.40.50.2300">
    <property type="match status" value="1"/>
</dbReference>
<dbReference type="InterPro" id="IPR008248">
    <property type="entry name" value="CheB-like"/>
</dbReference>
<feature type="compositionally biased region" description="Low complexity" evidence="6">
    <location>
        <begin position="147"/>
        <end position="156"/>
    </location>
</feature>
<dbReference type="Proteomes" id="UP000680304">
    <property type="component" value="Unassembled WGS sequence"/>
</dbReference>
<feature type="active site" evidence="3 4">
    <location>
        <position position="381"/>
    </location>
</feature>
<dbReference type="EC" id="3.5.1.44" evidence="3"/>
<feature type="compositionally biased region" description="Basic and acidic residues" evidence="6">
    <location>
        <begin position="164"/>
        <end position="176"/>
    </location>
</feature>
<comment type="catalytic activity">
    <reaction evidence="2 3">
        <text>[protein]-L-glutamate 5-O-methyl ester + H2O = L-glutamyl-[protein] + methanol + H(+)</text>
        <dbReference type="Rhea" id="RHEA:23236"/>
        <dbReference type="Rhea" id="RHEA-COMP:10208"/>
        <dbReference type="Rhea" id="RHEA-COMP:10311"/>
        <dbReference type="ChEBI" id="CHEBI:15377"/>
        <dbReference type="ChEBI" id="CHEBI:15378"/>
        <dbReference type="ChEBI" id="CHEBI:17790"/>
        <dbReference type="ChEBI" id="CHEBI:29973"/>
        <dbReference type="ChEBI" id="CHEBI:82795"/>
        <dbReference type="EC" id="3.1.1.61"/>
    </reaction>
</comment>
<keyword evidence="3 5" id="KW-0597">Phosphoprotein</keyword>
<protein>
    <recommendedName>
        <fullName evidence="3">Protein-glutamate methylesterase/protein-glutamine glutaminase</fullName>
        <ecNumber evidence="3">3.1.1.61</ecNumber>
        <ecNumber evidence="3">3.5.1.44</ecNumber>
    </recommendedName>
</protein>
<feature type="modified residue" description="4-aspartylphosphate" evidence="3 5">
    <location>
        <position position="59"/>
    </location>
</feature>
<dbReference type="HAMAP" id="MF_00099">
    <property type="entry name" value="CheB_chemtxs"/>
    <property type="match status" value="1"/>
</dbReference>
<comment type="PTM">
    <text evidence="3">Phosphorylated by CheA. Phosphorylation of the N-terminal regulatory domain activates the methylesterase activity.</text>
</comment>
<feature type="active site" evidence="3 4">
    <location>
        <position position="258"/>
    </location>
</feature>
<dbReference type="Gene3D" id="3.40.50.180">
    <property type="entry name" value="Methylesterase CheB, C-terminal domain"/>
    <property type="match status" value="1"/>
</dbReference>
<comment type="caution">
    <text evidence="9">The sequence shown here is derived from an EMBL/GenBank/DDBJ whole genome shotgun (WGS) entry which is preliminary data.</text>
</comment>
<keyword evidence="10" id="KW-1185">Reference proteome</keyword>
<evidence type="ECO:0000256" key="6">
    <source>
        <dbReference type="SAM" id="MobiDB-lite"/>
    </source>
</evidence>
<organism evidence="9 10">
    <name type="scientific">Paenibacillus cisolokensis</name>
    <dbReference type="NCBI Taxonomy" id="1658519"/>
    <lineage>
        <taxon>Bacteria</taxon>
        <taxon>Bacillati</taxon>
        <taxon>Bacillota</taxon>
        <taxon>Bacilli</taxon>
        <taxon>Bacillales</taxon>
        <taxon>Paenibacillaceae</taxon>
        <taxon>Paenibacillus</taxon>
    </lineage>
</organism>
<dbReference type="CDD" id="cd17541">
    <property type="entry name" value="REC_CheB-like"/>
    <property type="match status" value="1"/>
</dbReference>
<comment type="domain">
    <text evidence="3">Contains a C-terminal catalytic domain, and an N-terminal region which modulates catalytic activity.</text>
</comment>
<dbReference type="InterPro" id="IPR011006">
    <property type="entry name" value="CheY-like_superfamily"/>
</dbReference>
<accession>A0ABQ4NAS0</accession>
<evidence type="ECO:0000256" key="4">
    <source>
        <dbReference type="PROSITE-ProRule" id="PRU00050"/>
    </source>
</evidence>
<evidence type="ECO:0000256" key="5">
    <source>
        <dbReference type="PROSITE-ProRule" id="PRU00169"/>
    </source>
</evidence>
<dbReference type="Pfam" id="PF01339">
    <property type="entry name" value="CheB_methylest"/>
    <property type="match status" value="1"/>
</dbReference>
<evidence type="ECO:0000256" key="3">
    <source>
        <dbReference type="HAMAP-Rule" id="MF_00099"/>
    </source>
</evidence>
<dbReference type="RefSeq" id="WP_213529776.1">
    <property type="nucleotide sequence ID" value="NZ_BOVJ01000127.1"/>
</dbReference>
<proteinExistence type="inferred from homology"/>
<dbReference type="SUPFAM" id="SSF52738">
    <property type="entry name" value="Methylesterase CheB, C-terminal domain"/>
    <property type="match status" value="1"/>
</dbReference>
<evidence type="ECO:0000259" key="8">
    <source>
        <dbReference type="PROSITE" id="PS50122"/>
    </source>
</evidence>
<name>A0ABQ4NAS0_9BACL</name>
<comment type="similarity">
    <text evidence="3">Belongs to the CheB family.</text>
</comment>
<dbReference type="EC" id="3.1.1.61" evidence="3"/>
<dbReference type="InterPro" id="IPR000673">
    <property type="entry name" value="Sig_transdc_resp-reg_Me-estase"/>
</dbReference>
<feature type="domain" description="CheB-type methylesterase" evidence="8">
    <location>
        <begin position="246"/>
        <end position="440"/>
    </location>
</feature>
<dbReference type="PROSITE" id="PS50110">
    <property type="entry name" value="RESPONSE_REGULATORY"/>
    <property type="match status" value="1"/>
</dbReference>
<comment type="subcellular location">
    <subcellularLocation>
        <location evidence="3">Cytoplasm</location>
    </subcellularLocation>
</comment>
<keyword evidence="3 4" id="KW-0145">Chemotaxis</keyword>
<evidence type="ECO:0000256" key="1">
    <source>
        <dbReference type="ARBA" id="ARBA00022801"/>
    </source>
</evidence>
<evidence type="ECO:0000313" key="10">
    <source>
        <dbReference type="Proteomes" id="UP000680304"/>
    </source>
</evidence>
<keyword evidence="1 3" id="KW-0378">Hydrolase</keyword>
<comment type="function">
    <text evidence="3">Involved in chemotaxis. Part of a chemotaxis signal transduction system that modulates chemotaxis in response to various stimuli. Catalyzes the demethylation of specific methylglutamate residues introduced into the chemoreceptors (methyl-accepting chemotaxis proteins or MCP) by CheR. Also mediates the irreversible deamidation of specific glutamine residues to glutamic acid.</text>
</comment>
<gene>
    <name evidence="3" type="primary">cheB</name>
    <name evidence="9" type="ORF">PACILC2_38910</name>
</gene>
<comment type="catalytic activity">
    <reaction evidence="3">
        <text>L-glutaminyl-[protein] + H2O = L-glutamyl-[protein] + NH4(+)</text>
        <dbReference type="Rhea" id="RHEA:16441"/>
        <dbReference type="Rhea" id="RHEA-COMP:10207"/>
        <dbReference type="Rhea" id="RHEA-COMP:10208"/>
        <dbReference type="ChEBI" id="CHEBI:15377"/>
        <dbReference type="ChEBI" id="CHEBI:28938"/>
        <dbReference type="ChEBI" id="CHEBI:29973"/>
        <dbReference type="ChEBI" id="CHEBI:30011"/>
        <dbReference type="EC" id="3.5.1.44"/>
    </reaction>
</comment>
<dbReference type="PROSITE" id="PS50122">
    <property type="entry name" value="CHEB"/>
    <property type="match status" value="1"/>
</dbReference>
<evidence type="ECO:0000313" key="9">
    <source>
        <dbReference type="EMBL" id="GIQ65323.1"/>
    </source>
</evidence>
<dbReference type="EMBL" id="BOVJ01000127">
    <property type="protein sequence ID" value="GIQ65323.1"/>
    <property type="molecule type" value="Genomic_DNA"/>
</dbReference>
<dbReference type="InterPro" id="IPR035909">
    <property type="entry name" value="CheB_C"/>
</dbReference>
<dbReference type="CDD" id="cd16432">
    <property type="entry name" value="CheB_Rec"/>
    <property type="match status" value="1"/>
</dbReference>
<feature type="region of interest" description="Disordered" evidence="6">
    <location>
        <begin position="137"/>
        <end position="216"/>
    </location>
</feature>
<feature type="compositionally biased region" description="Low complexity" evidence="6">
    <location>
        <begin position="201"/>
        <end position="216"/>
    </location>
</feature>
<dbReference type="PANTHER" id="PTHR42872:SF3">
    <property type="entry name" value="PROTEIN-GLUTAMATE METHYLESTERASE_PROTEIN-GLUTAMINE GLUTAMINASE 1"/>
    <property type="match status" value="1"/>
</dbReference>
<dbReference type="Pfam" id="PF00072">
    <property type="entry name" value="Response_reg"/>
    <property type="match status" value="1"/>
</dbReference>
<dbReference type="InterPro" id="IPR001789">
    <property type="entry name" value="Sig_transdc_resp-reg_receiver"/>
</dbReference>
<dbReference type="NCBIfam" id="NF001965">
    <property type="entry name" value="PRK00742.1"/>
    <property type="match status" value="1"/>
</dbReference>
<keyword evidence="3" id="KW-0963">Cytoplasm</keyword>
<feature type="active site" evidence="3 4">
    <location>
        <position position="285"/>
    </location>
</feature>
<evidence type="ECO:0000259" key="7">
    <source>
        <dbReference type="PROSITE" id="PS50110"/>
    </source>
</evidence>